<feature type="compositionally biased region" description="Low complexity" evidence="1">
    <location>
        <begin position="306"/>
        <end position="324"/>
    </location>
</feature>
<evidence type="ECO:0000256" key="1">
    <source>
        <dbReference type="SAM" id="MobiDB-lite"/>
    </source>
</evidence>
<feature type="compositionally biased region" description="Pro residues" evidence="1">
    <location>
        <begin position="271"/>
        <end position="287"/>
    </location>
</feature>
<proteinExistence type="predicted"/>
<feature type="region of interest" description="Disordered" evidence="1">
    <location>
        <begin position="267"/>
        <end position="363"/>
    </location>
</feature>
<name>A0A4P9X7R0_9FUNG</name>
<organism evidence="2 3">
    <name type="scientific">Caulochytrium protostelioides</name>
    <dbReference type="NCBI Taxonomy" id="1555241"/>
    <lineage>
        <taxon>Eukaryota</taxon>
        <taxon>Fungi</taxon>
        <taxon>Fungi incertae sedis</taxon>
        <taxon>Chytridiomycota</taxon>
        <taxon>Chytridiomycota incertae sedis</taxon>
        <taxon>Chytridiomycetes</taxon>
        <taxon>Caulochytriales</taxon>
        <taxon>Caulochytriaceae</taxon>
        <taxon>Caulochytrium</taxon>
    </lineage>
</organism>
<dbReference type="EMBL" id="ML014178">
    <property type="protein sequence ID" value="RKP01273.1"/>
    <property type="molecule type" value="Genomic_DNA"/>
</dbReference>
<feature type="region of interest" description="Disordered" evidence="1">
    <location>
        <begin position="95"/>
        <end position="121"/>
    </location>
</feature>
<evidence type="ECO:0000313" key="2">
    <source>
        <dbReference type="EMBL" id="RKP01273.1"/>
    </source>
</evidence>
<reference evidence="3" key="1">
    <citation type="journal article" date="2018" name="Nat. Microbiol.">
        <title>Leveraging single-cell genomics to expand the fungal tree of life.</title>
        <authorList>
            <person name="Ahrendt S.R."/>
            <person name="Quandt C.A."/>
            <person name="Ciobanu D."/>
            <person name="Clum A."/>
            <person name="Salamov A."/>
            <person name="Andreopoulos B."/>
            <person name="Cheng J.F."/>
            <person name="Woyke T."/>
            <person name="Pelin A."/>
            <person name="Henrissat B."/>
            <person name="Reynolds N.K."/>
            <person name="Benny G.L."/>
            <person name="Smith M.E."/>
            <person name="James T.Y."/>
            <person name="Grigoriev I.V."/>
        </authorList>
    </citation>
    <scope>NUCLEOTIDE SEQUENCE [LARGE SCALE GENOMIC DNA]</scope>
    <source>
        <strain evidence="3">ATCC 52028</strain>
    </source>
</reference>
<accession>A0A4P9X7R0</accession>
<dbReference type="AlphaFoldDB" id="A0A4P9X7R0"/>
<feature type="compositionally biased region" description="Low complexity" evidence="1">
    <location>
        <begin position="97"/>
        <end position="108"/>
    </location>
</feature>
<evidence type="ECO:0000313" key="3">
    <source>
        <dbReference type="Proteomes" id="UP000274922"/>
    </source>
</evidence>
<dbReference type="Proteomes" id="UP000274922">
    <property type="component" value="Unassembled WGS sequence"/>
</dbReference>
<sequence length="702" mass="70545">MARPVRRAPRPSRPDLNRADGAHAPCAPAAPGPGTAATLSSPPRAAFAGQSLSCYPSPSGAADGIDGPAWPPRAAAAAVAAAAAAATAAPSLLALIGGHPSPTPTGGRPTPPPPPPSVEADAMSVEPWQLPASALSLPSGPTDADETLDGAVLGRGTDGWSAPPAASAAADAWPAGPMPVIPPTLPMAAFETAAVVAAVRTDATAARSRPSVMQTLLGPGGPLFSAVDALPHGAPAMMAADQLAWEQETPVMDRATAASESPALAGMAALTPPPLSPSPPPAPPPPRTSLAPMPALASPPPPAPPVLGSARAPRSPRSNAASPSAKRRHPSPVPAMRLDPAPWSEPGRAPVPVPPPMAASVRQHQADFLARAGAARALQLHQAQAQQQQQQQQQQNAAAWGSSAPPSSDRPAALDAATATLLPANAPIPSTPPMPPALALRVGHATAAAAAATAGPRASPPLVRSPGIHRKIPKTLRQTALLRSTEAVLRRRYAAPTVVFPSAVAVALADDAIAAAATANPGPALGDGLRPMDAVPAGSEDTPMAWAAPLPPPASDATGSVAVEPKARAHRAAPFLATHAHTPAHTPIARPRLRPFPASGPGRDPMGMATRLALHRRRLRILLARAIKAQEALLLAAARAAAAAAAPLSGTLDQTARASASSLSLAALLAAPPSTPGSPEWAAHRAGWRGFLLRKFEALRSA</sequence>
<feature type="compositionally biased region" description="Basic residues" evidence="1">
    <location>
        <begin position="1"/>
        <end position="10"/>
    </location>
</feature>
<feature type="region of interest" description="Disordered" evidence="1">
    <location>
        <begin position="1"/>
        <end position="74"/>
    </location>
</feature>
<gene>
    <name evidence="2" type="ORF">CXG81DRAFT_18902</name>
</gene>
<keyword evidence="3" id="KW-1185">Reference proteome</keyword>
<feature type="compositionally biased region" description="Basic and acidic residues" evidence="1">
    <location>
        <begin position="12"/>
        <end position="21"/>
    </location>
</feature>
<feature type="region of interest" description="Disordered" evidence="1">
    <location>
        <begin position="380"/>
        <end position="413"/>
    </location>
</feature>
<feature type="compositionally biased region" description="Low complexity" evidence="1">
    <location>
        <begin position="22"/>
        <end position="37"/>
    </location>
</feature>
<protein>
    <submittedName>
        <fullName evidence="2">Uncharacterized protein</fullName>
    </submittedName>
</protein>